<evidence type="ECO:0008006" key="11">
    <source>
        <dbReference type="Google" id="ProtNLM"/>
    </source>
</evidence>
<evidence type="ECO:0000256" key="1">
    <source>
        <dbReference type="ARBA" id="ARBA00004239"/>
    </source>
</evidence>
<proteinExistence type="inferred from homology"/>
<comment type="similarity">
    <text evidence="2">Belongs to the CLV3/ESR signal peptide family.</text>
</comment>
<evidence type="ECO:0000256" key="8">
    <source>
        <dbReference type="SAM" id="MobiDB-lite"/>
    </source>
</evidence>
<evidence type="ECO:0000256" key="6">
    <source>
        <dbReference type="ARBA" id="ARBA00023180"/>
    </source>
</evidence>
<sequence>MQPSKAPPLLLHNMAKYSTIASASTVFLILFLLLPMSSQARILGRVDRDKRSASDSQHLLHELGFDLSRLNRYQKSATRESIPDRVSPGGPDPQHHF</sequence>
<organism evidence="9 10">
    <name type="scientific">Hibiscus sabdariffa</name>
    <name type="common">roselle</name>
    <dbReference type="NCBI Taxonomy" id="183260"/>
    <lineage>
        <taxon>Eukaryota</taxon>
        <taxon>Viridiplantae</taxon>
        <taxon>Streptophyta</taxon>
        <taxon>Embryophyta</taxon>
        <taxon>Tracheophyta</taxon>
        <taxon>Spermatophyta</taxon>
        <taxon>Magnoliopsida</taxon>
        <taxon>eudicotyledons</taxon>
        <taxon>Gunneridae</taxon>
        <taxon>Pentapetalae</taxon>
        <taxon>rosids</taxon>
        <taxon>malvids</taxon>
        <taxon>Malvales</taxon>
        <taxon>Malvaceae</taxon>
        <taxon>Malvoideae</taxon>
        <taxon>Hibiscus</taxon>
    </lineage>
</organism>
<keyword evidence="5" id="KW-0221">Differentiation</keyword>
<dbReference type="PANTHER" id="PTHR36016:SF1">
    <property type="entry name" value="CLAVATA3_ESR (CLE)-RELATED PROTEIN 5-RELATED"/>
    <property type="match status" value="1"/>
</dbReference>
<evidence type="ECO:0000256" key="4">
    <source>
        <dbReference type="ARBA" id="ARBA00022729"/>
    </source>
</evidence>
<dbReference type="Proteomes" id="UP001472677">
    <property type="component" value="Unassembled WGS sequence"/>
</dbReference>
<name>A0ABR2FR76_9ROSI</name>
<accession>A0ABR2FR76</accession>
<keyword evidence="3" id="KW-0964">Secreted</keyword>
<keyword evidence="10" id="KW-1185">Reference proteome</keyword>
<evidence type="ECO:0000256" key="5">
    <source>
        <dbReference type="ARBA" id="ARBA00022782"/>
    </source>
</evidence>
<comment type="subcellular location">
    <subcellularLocation>
        <location evidence="1">Secreted</location>
        <location evidence="1">Extracellular space</location>
    </subcellularLocation>
</comment>
<gene>
    <name evidence="9" type="ORF">V6N12_021291</name>
</gene>
<dbReference type="InterPro" id="IPR039617">
    <property type="entry name" value="CLAVATA3-CLE"/>
</dbReference>
<evidence type="ECO:0000313" key="10">
    <source>
        <dbReference type="Proteomes" id="UP001472677"/>
    </source>
</evidence>
<evidence type="ECO:0000256" key="7">
    <source>
        <dbReference type="ARBA" id="ARBA00023278"/>
    </source>
</evidence>
<keyword evidence="7" id="KW-0379">Hydroxylation</keyword>
<feature type="region of interest" description="Disordered" evidence="8">
    <location>
        <begin position="76"/>
        <end position="97"/>
    </location>
</feature>
<dbReference type="PANTHER" id="PTHR36016">
    <property type="entry name" value="CLAVATA3/ESR (CLE)-RELATED PROTEIN 7"/>
    <property type="match status" value="1"/>
</dbReference>
<protein>
    <recommendedName>
        <fullName evidence="11">CLAVATA3/ESR (CLE)-related protein 5</fullName>
    </recommendedName>
</protein>
<comment type="caution">
    <text evidence="9">The sequence shown here is derived from an EMBL/GenBank/DDBJ whole genome shotgun (WGS) entry which is preliminary data.</text>
</comment>
<dbReference type="EMBL" id="JBBPBM010000004">
    <property type="protein sequence ID" value="KAK8586765.1"/>
    <property type="molecule type" value="Genomic_DNA"/>
</dbReference>
<evidence type="ECO:0000313" key="9">
    <source>
        <dbReference type="EMBL" id="KAK8586765.1"/>
    </source>
</evidence>
<evidence type="ECO:0000256" key="3">
    <source>
        <dbReference type="ARBA" id="ARBA00022525"/>
    </source>
</evidence>
<keyword evidence="4" id="KW-0732">Signal</keyword>
<evidence type="ECO:0000256" key="2">
    <source>
        <dbReference type="ARBA" id="ARBA00005416"/>
    </source>
</evidence>
<reference evidence="9 10" key="1">
    <citation type="journal article" date="2024" name="G3 (Bethesda)">
        <title>Genome assembly of Hibiscus sabdariffa L. provides insights into metabolisms of medicinal natural products.</title>
        <authorList>
            <person name="Kim T."/>
        </authorList>
    </citation>
    <scope>NUCLEOTIDE SEQUENCE [LARGE SCALE GENOMIC DNA]</scope>
    <source>
        <strain evidence="9">TK-2024</strain>
        <tissue evidence="9">Old leaves</tissue>
    </source>
</reference>
<keyword evidence="6" id="KW-0325">Glycoprotein</keyword>